<reference evidence="2 3" key="1">
    <citation type="submission" date="2024-02" db="EMBL/GenBank/DDBJ databases">
        <title>A draft genome for the cacao thread blight pathogen Marasmius crinis-equi.</title>
        <authorList>
            <person name="Cohen S.P."/>
            <person name="Baruah I.K."/>
            <person name="Amoako-Attah I."/>
            <person name="Bukari Y."/>
            <person name="Meinhardt L.W."/>
            <person name="Bailey B.A."/>
        </authorList>
    </citation>
    <scope>NUCLEOTIDE SEQUENCE [LARGE SCALE GENOMIC DNA]</scope>
    <source>
        <strain evidence="2 3">GH-76</strain>
    </source>
</reference>
<keyword evidence="3" id="KW-1185">Reference proteome</keyword>
<sequence>MGHSGDWRHPSPGPSLGAATNSSSGAGAGAGMSPTRLAKEREAFGGGGFAGGVGMPVPQHQQRPNQPAGPGSQYSGESGGAQGGGFHSTSSEYSQGNSSAHPTSSQQHGPRLSLANPDSADAHGGQFSEDARRAYLAGGPVSSRVRVAQDAGALGDEEIPPTYDSLVAARAARGEAAPVAPPEKGGLRVTNDGDDGPGGSGSGAAPRGD</sequence>
<feature type="compositionally biased region" description="Low complexity" evidence="1">
    <location>
        <begin position="15"/>
        <end position="25"/>
    </location>
</feature>
<organism evidence="2 3">
    <name type="scientific">Marasmius crinis-equi</name>
    <dbReference type="NCBI Taxonomy" id="585013"/>
    <lineage>
        <taxon>Eukaryota</taxon>
        <taxon>Fungi</taxon>
        <taxon>Dikarya</taxon>
        <taxon>Basidiomycota</taxon>
        <taxon>Agaricomycotina</taxon>
        <taxon>Agaricomycetes</taxon>
        <taxon>Agaricomycetidae</taxon>
        <taxon>Agaricales</taxon>
        <taxon>Marasmiineae</taxon>
        <taxon>Marasmiaceae</taxon>
        <taxon>Marasmius</taxon>
    </lineage>
</organism>
<evidence type="ECO:0000313" key="3">
    <source>
        <dbReference type="Proteomes" id="UP001465976"/>
    </source>
</evidence>
<feature type="compositionally biased region" description="Polar residues" evidence="1">
    <location>
        <begin position="91"/>
        <end position="108"/>
    </location>
</feature>
<feature type="region of interest" description="Disordered" evidence="1">
    <location>
        <begin position="1"/>
        <end position="134"/>
    </location>
</feature>
<proteinExistence type="predicted"/>
<dbReference type="Proteomes" id="UP001465976">
    <property type="component" value="Unassembled WGS sequence"/>
</dbReference>
<feature type="compositionally biased region" description="Gly residues" evidence="1">
    <location>
        <begin position="44"/>
        <end position="54"/>
    </location>
</feature>
<dbReference type="EMBL" id="JBAHYK010003978">
    <property type="protein sequence ID" value="KAL0563075.1"/>
    <property type="molecule type" value="Genomic_DNA"/>
</dbReference>
<accession>A0ABR3EJR1</accession>
<gene>
    <name evidence="2" type="ORF">V5O48_019000</name>
</gene>
<feature type="compositionally biased region" description="Gly residues" evidence="1">
    <location>
        <begin position="77"/>
        <end position="86"/>
    </location>
</feature>
<feature type="region of interest" description="Disordered" evidence="1">
    <location>
        <begin position="172"/>
        <end position="209"/>
    </location>
</feature>
<comment type="caution">
    <text evidence="2">The sequence shown here is derived from an EMBL/GenBank/DDBJ whole genome shotgun (WGS) entry which is preliminary data.</text>
</comment>
<evidence type="ECO:0000313" key="2">
    <source>
        <dbReference type="EMBL" id="KAL0563075.1"/>
    </source>
</evidence>
<evidence type="ECO:0000256" key="1">
    <source>
        <dbReference type="SAM" id="MobiDB-lite"/>
    </source>
</evidence>
<name>A0ABR3EJR1_9AGAR</name>
<protein>
    <submittedName>
        <fullName evidence="2">Uncharacterized protein</fullName>
    </submittedName>
</protein>